<dbReference type="InterPro" id="IPR010105">
    <property type="entry name" value="TonB_sidphr_rcpt"/>
</dbReference>
<evidence type="ECO:0000256" key="12">
    <source>
        <dbReference type="ARBA" id="ARBA00023170"/>
    </source>
</evidence>
<evidence type="ECO:0000256" key="8">
    <source>
        <dbReference type="ARBA" id="ARBA00023004"/>
    </source>
</evidence>
<accession>A0A2A3MHB1</accession>
<evidence type="ECO:0000256" key="16">
    <source>
        <dbReference type="SAM" id="SignalP"/>
    </source>
</evidence>
<dbReference type="SUPFAM" id="SSF56935">
    <property type="entry name" value="Porins"/>
    <property type="match status" value="1"/>
</dbReference>
<dbReference type="Proteomes" id="UP000242313">
    <property type="component" value="Unassembled WGS sequence"/>
</dbReference>
<evidence type="ECO:0000256" key="1">
    <source>
        <dbReference type="ARBA" id="ARBA00004571"/>
    </source>
</evidence>
<proteinExistence type="inferred from homology"/>
<dbReference type="Gene3D" id="2.40.170.20">
    <property type="entry name" value="TonB-dependent receptor, beta-barrel domain"/>
    <property type="match status" value="1"/>
</dbReference>
<keyword evidence="6 14" id="KW-0812">Transmembrane</keyword>
<dbReference type="SMART" id="SM00965">
    <property type="entry name" value="STN"/>
    <property type="match status" value="1"/>
</dbReference>
<dbReference type="PANTHER" id="PTHR32552:SF74">
    <property type="entry name" value="HYDROXAMATE SIDEROPHORE RECEPTOR FHUE"/>
    <property type="match status" value="1"/>
</dbReference>
<evidence type="ECO:0000256" key="2">
    <source>
        <dbReference type="ARBA" id="ARBA00009810"/>
    </source>
</evidence>
<dbReference type="GO" id="GO:0015344">
    <property type="term" value="F:siderophore uptake transmembrane transporter activity"/>
    <property type="evidence" value="ECO:0007669"/>
    <property type="project" value="TreeGrafter"/>
</dbReference>
<feature type="domain" description="Secretin/TonB short N-terminal" evidence="17">
    <location>
        <begin position="71"/>
        <end position="122"/>
    </location>
</feature>
<evidence type="ECO:0000256" key="4">
    <source>
        <dbReference type="ARBA" id="ARBA00022452"/>
    </source>
</evidence>
<dbReference type="InterPro" id="IPR012910">
    <property type="entry name" value="Plug_dom"/>
</dbReference>
<gene>
    <name evidence="18" type="ORF">CNQ84_11025</name>
</gene>
<dbReference type="FunFam" id="2.170.130.10:FF:000010">
    <property type="entry name" value="Ferripyoverdine receptor"/>
    <property type="match status" value="1"/>
</dbReference>
<evidence type="ECO:0000256" key="3">
    <source>
        <dbReference type="ARBA" id="ARBA00022448"/>
    </source>
</evidence>
<dbReference type="PROSITE" id="PS52016">
    <property type="entry name" value="TONB_DEPENDENT_REC_3"/>
    <property type="match status" value="1"/>
</dbReference>
<dbReference type="InterPro" id="IPR036942">
    <property type="entry name" value="Beta-barrel_TonB_sf"/>
</dbReference>
<keyword evidence="4 14" id="KW-1134">Transmembrane beta strand</keyword>
<comment type="caution">
    <text evidence="18">The sequence shown here is derived from an EMBL/GenBank/DDBJ whole genome shotgun (WGS) entry which is preliminary data.</text>
</comment>
<evidence type="ECO:0000256" key="7">
    <source>
        <dbReference type="ARBA" id="ARBA00022729"/>
    </source>
</evidence>
<dbReference type="Pfam" id="PF07715">
    <property type="entry name" value="Plug"/>
    <property type="match status" value="1"/>
</dbReference>
<keyword evidence="9" id="KW-0406">Ion transport</keyword>
<protein>
    <submittedName>
        <fullName evidence="18">TonB-dependent siderophore receptor</fullName>
    </submittedName>
</protein>
<dbReference type="Pfam" id="PF00593">
    <property type="entry name" value="TonB_dep_Rec_b-barrel"/>
    <property type="match status" value="1"/>
</dbReference>
<evidence type="ECO:0000256" key="5">
    <source>
        <dbReference type="ARBA" id="ARBA00022496"/>
    </source>
</evidence>
<dbReference type="RefSeq" id="WP_096004919.1">
    <property type="nucleotide sequence ID" value="NZ_NTMR01000012.1"/>
</dbReference>
<evidence type="ECO:0000256" key="15">
    <source>
        <dbReference type="RuleBase" id="RU003357"/>
    </source>
</evidence>
<name>A0A2A3MHB1_9PSED</name>
<keyword evidence="12 18" id="KW-0675">Receptor</keyword>
<dbReference type="GO" id="GO:0015891">
    <property type="term" value="P:siderophore transport"/>
    <property type="evidence" value="ECO:0007669"/>
    <property type="project" value="InterPro"/>
</dbReference>
<dbReference type="NCBIfam" id="TIGR01783">
    <property type="entry name" value="TonB-siderophor"/>
    <property type="match status" value="1"/>
</dbReference>
<reference evidence="18 19" key="1">
    <citation type="submission" date="2017-09" db="EMBL/GenBank/DDBJ databases">
        <title>Pseudomonas abyssi sp. nov. isolated from Abyssopelagic Water.</title>
        <authorList>
            <person name="Wei Y."/>
        </authorList>
    </citation>
    <scope>NUCLEOTIDE SEQUENCE [LARGE SCALE GENOMIC DNA]</scope>
    <source>
        <strain evidence="18 19">MT5</strain>
    </source>
</reference>
<keyword evidence="11 14" id="KW-0472">Membrane</keyword>
<keyword evidence="13 14" id="KW-0998">Cell outer membrane</keyword>
<dbReference type="InterPro" id="IPR011662">
    <property type="entry name" value="Secretin/TonB_short_N"/>
</dbReference>
<sequence>MPTRLFTARTPLAQALRCALFGGLLAGPALLLASPAVAQTPAAVSAELHSFNIAAGPLDRALSQFADQLNLLFAADARLTAGKTSPGLRGQYSQQQGLQQLLQGSGLSAQTRADGRVVLLPLPEAGADLQLSPITVTGQQLSATTEGTGSYTTGSTSTATKLPLSIRETPQAVSVLTRQQIDDLNLTTLDDAVQNITGLTMQKGYYTGDSGSFMARGFPVSSILLDGLPTSTGANGTFNADNDALEIYDRVEVVRGATGLTTGAGTPSAAINLVRKRPTADPQASITVSAGSWDNYRSVLDAAGPLTDGGVVRGRTVVSWQDAQRFYDYARDRNHQFYGILEADLTPDTLASIGFHYRKVDNDGILASQPTNTDGSFLEGLSRSINLINEFDYWRQTDKTLFADLTQHLAGGWQLKAAAVWKRPEQDMLFTGLNRTAGVLRQSSQRYRLDNKQDSYDLSLTGPYRLFGREHELVLGASYQQRENRNWGGWAAYSWTAAAPAADPYNWDASAVPRPPIDMSLWTHAFDDQQKAVYAATRLQLADPLTLILGTRVTWYERELLTGSGDTLKINAEAVPYAGLVFDLDDNHSVYASWTEIFEPQTVTDQYGDFLEPITGTNYELGIKGEYFDGQLNASLATFLIKQQNRAVSDLAGPNPCPGSWGYCSRAAGEVESQGVEMEISGALTANWQLTAGYAFIDAEFSKDTDPANVGEPYDTDIPRHQFKLTSSHQLTGTLQRWRVGGSLYAQSDIQASDDSRIQQPGYATVGLHAAYRPTEQTEVRLNVNNLLDREYYQSLGWTEGGNSFGAPRNYMLSLRYQL</sequence>
<dbReference type="InterPro" id="IPR000531">
    <property type="entry name" value="Beta-barrel_TonB"/>
</dbReference>
<keyword evidence="10 15" id="KW-0798">TonB box</keyword>
<feature type="chain" id="PRO_5012742846" evidence="16">
    <location>
        <begin position="39"/>
        <end position="819"/>
    </location>
</feature>
<evidence type="ECO:0000313" key="18">
    <source>
        <dbReference type="EMBL" id="PBK04161.1"/>
    </source>
</evidence>
<keyword evidence="7 16" id="KW-0732">Signal</keyword>
<dbReference type="CDD" id="cd01347">
    <property type="entry name" value="ligand_gated_channel"/>
    <property type="match status" value="1"/>
</dbReference>
<evidence type="ECO:0000256" key="6">
    <source>
        <dbReference type="ARBA" id="ARBA00022692"/>
    </source>
</evidence>
<evidence type="ECO:0000313" key="19">
    <source>
        <dbReference type="Proteomes" id="UP000242313"/>
    </source>
</evidence>
<evidence type="ECO:0000256" key="9">
    <source>
        <dbReference type="ARBA" id="ARBA00023065"/>
    </source>
</evidence>
<dbReference type="InterPro" id="IPR037066">
    <property type="entry name" value="Plug_dom_sf"/>
</dbReference>
<evidence type="ECO:0000256" key="14">
    <source>
        <dbReference type="PROSITE-ProRule" id="PRU01360"/>
    </source>
</evidence>
<evidence type="ECO:0000259" key="17">
    <source>
        <dbReference type="SMART" id="SM00965"/>
    </source>
</evidence>
<dbReference type="GO" id="GO:0009279">
    <property type="term" value="C:cell outer membrane"/>
    <property type="evidence" value="ECO:0007669"/>
    <property type="project" value="UniProtKB-SubCell"/>
</dbReference>
<dbReference type="Pfam" id="PF07660">
    <property type="entry name" value="STN"/>
    <property type="match status" value="1"/>
</dbReference>
<evidence type="ECO:0000256" key="13">
    <source>
        <dbReference type="ARBA" id="ARBA00023237"/>
    </source>
</evidence>
<dbReference type="AlphaFoldDB" id="A0A2A3MHB1"/>
<evidence type="ECO:0000256" key="10">
    <source>
        <dbReference type="ARBA" id="ARBA00023077"/>
    </source>
</evidence>
<keyword evidence="19" id="KW-1185">Reference proteome</keyword>
<feature type="signal peptide" evidence="16">
    <location>
        <begin position="1"/>
        <end position="38"/>
    </location>
</feature>
<comment type="subcellular location">
    <subcellularLocation>
        <location evidence="1 14">Cell outer membrane</location>
        <topology evidence="1 14">Multi-pass membrane protein</topology>
    </subcellularLocation>
</comment>
<keyword evidence="5" id="KW-0410">Iron transport</keyword>
<evidence type="ECO:0000256" key="11">
    <source>
        <dbReference type="ARBA" id="ARBA00023136"/>
    </source>
</evidence>
<dbReference type="InterPro" id="IPR039426">
    <property type="entry name" value="TonB-dep_rcpt-like"/>
</dbReference>
<dbReference type="Gene3D" id="3.55.50.30">
    <property type="match status" value="1"/>
</dbReference>
<dbReference type="GO" id="GO:0038023">
    <property type="term" value="F:signaling receptor activity"/>
    <property type="evidence" value="ECO:0007669"/>
    <property type="project" value="InterPro"/>
</dbReference>
<comment type="similarity">
    <text evidence="2 14 15">Belongs to the TonB-dependent receptor family.</text>
</comment>
<keyword evidence="8" id="KW-0408">Iron</keyword>
<organism evidence="18 19">
    <name type="scientific">Pseudomonas abyssi</name>
    <dbReference type="NCBI Taxonomy" id="170540"/>
    <lineage>
        <taxon>Bacteria</taxon>
        <taxon>Pseudomonadati</taxon>
        <taxon>Pseudomonadota</taxon>
        <taxon>Gammaproteobacteria</taxon>
        <taxon>Pseudomonadales</taxon>
        <taxon>Pseudomonadaceae</taxon>
        <taxon>Pseudomonas</taxon>
    </lineage>
</organism>
<dbReference type="Gene3D" id="2.170.130.10">
    <property type="entry name" value="TonB-dependent receptor, plug domain"/>
    <property type="match status" value="1"/>
</dbReference>
<keyword evidence="3 14" id="KW-0813">Transport</keyword>
<dbReference type="PANTHER" id="PTHR32552">
    <property type="entry name" value="FERRICHROME IRON RECEPTOR-RELATED"/>
    <property type="match status" value="1"/>
</dbReference>
<dbReference type="EMBL" id="NTMR01000012">
    <property type="protein sequence ID" value="PBK04161.1"/>
    <property type="molecule type" value="Genomic_DNA"/>
</dbReference>